<keyword evidence="3" id="KW-1185">Reference proteome</keyword>
<evidence type="ECO:0000256" key="1">
    <source>
        <dbReference type="SAM" id="MobiDB-lite"/>
    </source>
</evidence>
<name>A0A918PE83_9SPHN</name>
<protein>
    <submittedName>
        <fullName evidence="2">Uncharacterized protein</fullName>
    </submittedName>
</protein>
<evidence type="ECO:0000313" key="2">
    <source>
        <dbReference type="EMBL" id="GGZ02366.1"/>
    </source>
</evidence>
<dbReference type="AlphaFoldDB" id="A0A918PE83"/>
<comment type="caution">
    <text evidence="2">The sequence shown here is derived from an EMBL/GenBank/DDBJ whole genome shotgun (WGS) entry which is preliminary data.</text>
</comment>
<dbReference type="EMBL" id="BMZA01000004">
    <property type="protein sequence ID" value="GGZ02366.1"/>
    <property type="molecule type" value="Genomic_DNA"/>
</dbReference>
<reference evidence="2" key="2">
    <citation type="submission" date="2020-09" db="EMBL/GenBank/DDBJ databases">
        <authorList>
            <person name="Sun Q."/>
            <person name="Kim S."/>
        </authorList>
    </citation>
    <scope>NUCLEOTIDE SEQUENCE</scope>
    <source>
        <strain evidence="2">KCTC 32255</strain>
    </source>
</reference>
<proteinExistence type="predicted"/>
<organism evidence="2 3">
    <name type="scientific">Novosphingobium colocasiae</name>
    <dbReference type="NCBI Taxonomy" id="1256513"/>
    <lineage>
        <taxon>Bacteria</taxon>
        <taxon>Pseudomonadati</taxon>
        <taxon>Pseudomonadota</taxon>
        <taxon>Alphaproteobacteria</taxon>
        <taxon>Sphingomonadales</taxon>
        <taxon>Sphingomonadaceae</taxon>
        <taxon>Novosphingobium</taxon>
    </lineage>
</organism>
<gene>
    <name evidence="2" type="ORF">GCM10011614_16790</name>
</gene>
<evidence type="ECO:0000313" key="3">
    <source>
        <dbReference type="Proteomes" id="UP000648075"/>
    </source>
</evidence>
<dbReference type="Proteomes" id="UP000648075">
    <property type="component" value="Unassembled WGS sequence"/>
</dbReference>
<feature type="region of interest" description="Disordered" evidence="1">
    <location>
        <begin position="37"/>
        <end position="70"/>
    </location>
</feature>
<accession>A0A918PE83</accession>
<dbReference type="RefSeq" id="WP_189620724.1">
    <property type="nucleotide sequence ID" value="NZ_BMZA01000004.1"/>
</dbReference>
<reference evidence="2" key="1">
    <citation type="journal article" date="2014" name="Int. J. Syst. Evol. Microbiol.">
        <title>Complete genome sequence of Corynebacterium casei LMG S-19264T (=DSM 44701T), isolated from a smear-ripened cheese.</title>
        <authorList>
            <consortium name="US DOE Joint Genome Institute (JGI-PGF)"/>
            <person name="Walter F."/>
            <person name="Albersmeier A."/>
            <person name="Kalinowski J."/>
            <person name="Ruckert C."/>
        </authorList>
    </citation>
    <scope>NUCLEOTIDE SEQUENCE</scope>
    <source>
        <strain evidence="2">KCTC 32255</strain>
    </source>
</reference>
<sequence length="70" mass="7758">MTERAAFLQSDVERAIRAARKTGAVLILEPRSGRMIFDTSTSPRIEPQLPAPDPEEEPNPWEEGLKDAAP</sequence>